<dbReference type="Gene3D" id="1.10.1220.10">
    <property type="entry name" value="Met repressor-like"/>
    <property type="match status" value="1"/>
</dbReference>
<organism evidence="2 3">
    <name type="scientific">Pseudomonas maioricensis</name>
    <dbReference type="NCBI Taxonomy" id="1766623"/>
    <lineage>
        <taxon>Bacteria</taxon>
        <taxon>Pseudomonadati</taxon>
        <taxon>Pseudomonadota</taxon>
        <taxon>Gammaproteobacteria</taxon>
        <taxon>Pseudomonadales</taxon>
        <taxon>Pseudomonadaceae</taxon>
        <taxon>Pseudomonas</taxon>
    </lineage>
</organism>
<feature type="domain" description="Arc-like DNA binding" evidence="1">
    <location>
        <begin position="46"/>
        <end position="82"/>
    </location>
</feature>
<sequence length="197" mass="22224">MNLLDAINSMTSNRFFDLKTNLFAYSIYTFTPRTKMSEKIQPTAYPLRMPLALREMLEESARKTKRSLNAEITDRLEESFESPHLKRMGLGELADVLIEMGRENGLSVEVTFSQNADHASDSDASAPSLMPMTTSIKKDALLRSIDEPLISNLSEQTGQEMSDAIRRAFMALEEVDRMVALSATPKGPKPRKRYTKK</sequence>
<dbReference type="InterPro" id="IPR005569">
    <property type="entry name" value="Arc_DNA-bd_dom"/>
</dbReference>
<dbReference type="InterPro" id="IPR013321">
    <property type="entry name" value="Arc_rbn_hlx_hlx"/>
</dbReference>
<dbReference type="EMBL" id="LOHG01000008">
    <property type="protein sequence ID" value="MCI8210781.1"/>
    <property type="molecule type" value="Genomic_DNA"/>
</dbReference>
<protein>
    <recommendedName>
        <fullName evidence="1">Arc-like DNA binding domain-containing protein</fullName>
    </recommendedName>
</protein>
<evidence type="ECO:0000259" key="1">
    <source>
        <dbReference type="Pfam" id="PF03869"/>
    </source>
</evidence>
<proteinExistence type="predicted"/>
<evidence type="ECO:0000313" key="2">
    <source>
        <dbReference type="EMBL" id="MCI8210781.1"/>
    </source>
</evidence>
<comment type="caution">
    <text evidence="2">The sequence shown here is derived from an EMBL/GenBank/DDBJ whole genome shotgun (WGS) entry which is preliminary data.</text>
</comment>
<dbReference type="Proteomes" id="UP001320513">
    <property type="component" value="Unassembled WGS sequence"/>
</dbReference>
<keyword evidence="3" id="KW-1185">Reference proteome</keyword>
<dbReference type="Pfam" id="PF03869">
    <property type="entry name" value="Arc"/>
    <property type="match status" value="1"/>
</dbReference>
<gene>
    <name evidence="2" type="ORF">AUC61_14680</name>
</gene>
<accession>A0ABS9ZKY7</accession>
<name>A0ABS9ZKY7_9PSED</name>
<dbReference type="SUPFAM" id="SSF47598">
    <property type="entry name" value="Ribbon-helix-helix"/>
    <property type="match status" value="1"/>
</dbReference>
<reference evidence="2 3" key="1">
    <citation type="submission" date="2015-12" db="EMBL/GenBank/DDBJ databases">
        <title>Phylogenomics in the description of a new species in the Pseudomonas syringae group.</title>
        <authorList>
            <person name="Busquets A."/>
            <person name="Gomila M."/>
            <person name="Beiki F."/>
            <person name="Rahimian H."/>
            <person name="Mulet M."/>
            <person name="Sanchez D."/>
            <person name="Garcia-Valdes E."/>
            <person name="Lalucat J."/>
        </authorList>
    </citation>
    <scope>NUCLEOTIDE SEQUENCE [LARGE SCALE GENOMIC DNA]</scope>
    <source>
        <strain evidence="2 3">S25</strain>
    </source>
</reference>
<dbReference type="InterPro" id="IPR010985">
    <property type="entry name" value="Ribbon_hlx_hlx"/>
</dbReference>
<evidence type="ECO:0000313" key="3">
    <source>
        <dbReference type="Proteomes" id="UP001320513"/>
    </source>
</evidence>